<dbReference type="Pfam" id="PF00440">
    <property type="entry name" value="TetR_N"/>
    <property type="match status" value="1"/>
</dbReference>
<name>A0ABX5D3I4_LACPE</name>
<proteinExistence type="predicted"/>
<feature type="DNA-binding region" description="H-T-H motif" evidence="2">
    <location>
        <begin position="29"/>
        <end position="48"/>
    </location>
</feature>
<feature type="domain" description="HTH tetR-type" evidence="3">
    <location>
        <begin position="6"/>
        <end position="66"/>
    </location>
</feature>
<dbReference type="Gene3D" id="1.10.357.10">
    <property type="entry name" value="Tetracycline Repressor, domain 2"/>
    <property type="match status" value="1"/>
</dbReference>
<dbReference type="EMBL" id="PVOB01000011">
    <property type="protein sequence ID" value="PRO96148.1"/>
    <property type="molecule type" value="Genomic_DNA"/>
</dbReference>
<dbReference type="InterPro" id="IPR009057">
    <property type="entry name" value="Homeodomain-like_sf"/>
</dbReference>
<reference evidence="4 5" key="1">
    <citation type="submission" date="2018-03" db="EMBL/GenBank/DDBJ databases">
        <title>Draft Genome Sequences of six Lactobacillus pentosus Strains Isolated from Brines of Traditionally Fermented Spanish-Style Green Table Olives.</title>
        <authorList>
            <person name="Calero-Delgado B."/>
            <person name="Martin-Platero A.M."/>
            <person name="Perez-Pulido A.J."/>
            <person name="Benitez-Cabello A."/>
            <person name="Casimiro-Soriguer C.S."/>
            <person name="Martinez-Bueno M."/>
            <person name="Arroyo-Lopez F.N."/>
            <person name="Rodriguez-Gomez F."/>
            <person name="Bautista-Gallego J."/>
            <person name="Garrido-Fernandez A."/>
            <person name="Jimenez-Diaz R."/>
        </authorList>
    </citation>
    <scope>NUCLEOTIDE SEQUENCE [LARGE SCALE GENOMIC DNA]</scope>
    <source>
        <strain evidence="4 5">IG2</strain>
    </source>
</reference>
<keyword evidence="1 2" id="KW-0238">DNA-binding</keyword>
<keyword evidence="5" id="KW-1185">Reference proteome</keyword>
<dbReference type="PANTHER" id="PTHR43479">
    <property type="entry name" value="ACREF/ENVCD OPERON REPRESSOR-RELATED"/>
    <property type="match status" value="1"/>
</dbReference>
<gene>
    <name evidence="4" type="ORF">C6Y08_00975</name>
</gene>
<evidence type="ECO:0000256" key="2">
    <source>
        <dbReference type="PROSITE-ProRule" id="PRU00335"/>
    </source>
</evidence>
<organism evidence="4 5">
    <name type="scientific">Lactiplantibacillus pentosus</name>
    <name type="common">Lactobacillus pentosus</name>
    <dbReference type="NCBI Taxonomy" id="1589"/>
    <lineage>
        <taxon>Bacteria</taxon>
        <taxon>Bacillati</taxon>
        <taxon>Bacillota</taxon>
        <taxon>Bacilli</taxon>
        <taxon>Lactobacillales</taxon>
        <taxon>Lactobacillaceae</taxon>
        <taxon>Lactiplantibacillus</taxon>
    </lineage>
</organism>
<dbReference type="Proteomes" id="UP000238378">
    <property type="component" value="Unassembled WGS sequence"/>
</dbReference>
<dbReference type="PANTHER" id="PTHR43479:SF11">
    <property type="entry name" value="ACREF_ENVCD OPERON REPRESSOR-RELATED"/>
    <property type="match status" value="1"/>
</dbReference>
<dbReference type="InterPro" id="IPR001647">
    <property type="entry name" value="HTH_TetR"/>
</dbReference>
<dbReference type="RefSeq" id="WP_105960699.1">
    <property type="nucleotide sequence ID" value="NZ_JAGWDS010000022.1"/>
</dbReference>
<dbReference type="SUPFAM" id="SSF46689">
    <property type="entry name" value="Homeodomain-like"/>
    <property type="match status" value="1"/>
</dbReference>
<evidence type="ECO:0000256" key="1">
    <source>
        <dbReference type="ARBA" id="ARBA00023125"/>
    </source>
</evidence>
<comment type="caution">
    <text evidence="4">The sequence shown here is derived from an EMBL/GenBank/DDBJ whole genome shotgun (WGS) entry which is preliminary data.</text>
</comment>
<evidence type="ECO:0000259" key="3">
    <source>
        <dbReference type="PROSITE" id="PS50977"/>
    </source>
</evidence>
<accession>A0ABX5D3I4</accession>
<protein>
    <recommendedName>
        <fullName evidence="3">HTH tetR-type domain-containing protein</fullName>
    </recommendedName>
</protein>
<sequence length="187" mass="20734">MRTKDENKTKAIKHAVIELSQSEGLTNLTTAKVAKLAGVSPATIYLKYKDKTDMLSRIYEEVKTELHAGVQESILDAGDDVEAQLRAVLNYSVQQWHKYPKESEFINALWTNQELLDASAIESGNQKEGPLVDLFARIDANPAFINVPRVILEAFASLPGTVRQLASNNDQALIDQTIDLILKALKV</sequence>
<dbReference type="InterPro" id="IPR050624">
    <property type="entry name" value="HTH-type_Tx_Regulator"/>
</dbReference>
<dbReference type="PROSITE" id="PS50977">
    <property type="entry name" value="HTH_TETR_2"/>
    <property type="match status" value="1"/>
</dbReference>
<evidence type="ECO:0000313" key="5">
    <source>
        <dbReference type="Proteomes" id="UP000238378"/>
    </source>
</evidence>
<evidence type="ECO:0000313" key="4">
    <source>
        <dbReference type="EMBL" id="PRO96148.1"/>
    </source>
</evidence>